<keyword evidence="6" id="KW-1185">Reference proteome</keyword>
<dbReference type="STRING" id="1499966.U14_00364"/>
<dbReference type="HOGENOM" id="CLU_060699_3_1_0"/>
<dbReference type="SMART" id="SM01134">
    <property type="entry name" value="DeoRC"/>
    <property type="match status" value="1"/>
</dbReference>
<dbReference type="Gene3D" id="3.40.50.1360">
    <property type="match status" value="1"/>
</dbReference>
<evidence type="ECO:0000259" key="4">
    <source>
        <dbReference type="PROSITE" id="PS51000"/>
    </source>
</evidence>
<dbReference type="Pfam" id="PF00455">
    <property type="entry name" value="DeoRC"/>
    <property type="match status" value="1"/>
</dbReference>
<dbReference type="PROSITE" id="PS00894">
    <property type="entry name" value="HTH_DEOR_1"/>
    <property type="match status" value="1"/>
</dbReference>
<dbReference type="SMART" id="SM00420">
    <property type="entry name" value="HTH_DEOR"/>
    <property type="match status" value="1"/>
</dbReference>
<gene>
    <name evidence="5" type="ORF">U14_00364</name>
</gene>
<dbReference type="InterPro" id="IPR018356">
    <property type="entry name" value="Tscrpt_reg_HTH_DeoR_CS"/>
</dbReference>
<dbReference type="InterPro" id="IPR001034">
    <property type="entry name" value="DeoR_HTH"/>
</dbReference>
<keyword evidence="3" id="KW-0804">Transcription</keyword>
<reference evidence="5" key="1">
    <citation type="journal article" date="2015" name="PeerJ">
        <title>First genomic representation of candidate bacterial phylum KSB3 points to enhanced environmental sensing as a trigger of wastewater bulking.</title>
        <authorList>
            <person name="Sekiguchi Y."/>
            <person name="Ohashi A."/>
            <person name="Parks D.H."/>
            <person name="Yamauchi T."/>
            <person name="Tyson G.W."/>
            <person name="Hugenholtz P."/>
        </authorList>
    </citation>
    <scope>NUCLEOTIDE SEQUENCE [LARGE SCALE GENOMIC DNA]</scope>
</reference>
<dbReference type="InterPro" id="IPR036390">
    <property type="entry name" value="WH_DNA-bd_sf"/>
</dbReference>
<proteinExistence type="predicted"/>
<dbReference type="InterPro" id="IPR050313">
    <property type="entry name" value="Carb_Metab_HTH_regulators"/>
</dbReference>
<dbReference type="SUPFAM" id="SSF46785">
    <property type="entry name" value="Winged helix' DNA-binding domain"/>
    <property type="match status" value="1"/>
</dbReference>
<dbReference type="InterPro" id="IPR014036">
    <property type="entry name" value="DeoR-like_C"/>
</dbReference>
<dbReference type="PANTHER" id="PTHR30363">
    <property type="entry name" value="HTH-TYPE TRANSCRIPTIONAL REGULATOR SRLR-RELATED"/>
    <property type="match status" value="1"/>
</dbReference>
<evidence type="ECO:0000256" key="1">
    <source>
        <dbReference type="ARBA" id="ARBA00023015"/>
    </source>
</evidence>
<dbReference type="PROSITE" id="PS51000">
    <property type="entry name" value="HTH_DEOR_2"/>
    <property type="match status" value="1"/>
</dbReference>
<dbReference type="PRINTS" id="PR00037">
    <property type="entry name" value="HTHLACR"/>
</dbReference>
<accession>A0A0S6VPW4</accession>
<feature type="domain" description="HTH deoR-type" evidence="4">
    <location>
        <begin position="1"/>
        <end position="56"/>
    </location>
</feature>
<dbReference type="PANTHER" id="PTHR30363:SF44">
    <property type="entry name" value="AGA OPERON TRANSCRIPTIONAL REPRESSOR-RELATED"/>
    <property type="match status" value="1"/>
</dbReference>
<organism evidence="5">
    <name type="scientific">Candidatus Moduliflexus flocculans</name>
    <dbReference type="NCBI Taxonomy" id="1499966"/>
    <lineage>
        <taxon>Bacteria</taxon>
        <taxon>Candidatus Moduliflexota</taxon>
        <taxon>Candidatus Moduliflexia</taxon>
        <taxon>Candidatus Moduliflexales</taxon>
        <taxon>Candidatus Moduliflexaceae</taxon>
    </lineage>
</organism>
<dbReference type="InterPro" id="IPR037171">
    <property type="entry name" value="NagB/RpiA_transferase-like"/>
</dbReference>
<name>A0A0S6VPW4_9BACT</name>
<dbReference type="SUPFAM" id="SSF100950">
    <property type="entry name" value="NagB/RpiA/CoA transferase-like"/>
    <property type="match status" value="1"/>
</dbReference>
<dbReference type="InterPro" id="IPR036388">
    <property type="entry name" value="WH-like_DNA-bd_sf"/>
</dbReference>
<keyword evidence="1" id="KW-0805">Transcription regulation</keyword>
<dbReference type="GO" id="GO:0003677">
    <property type="term" value="F:DNA binding"/>
    <property type="evidence" value="ECO:0007669"/>
    <property type="project" value="UniProtKB-KW"/>
</dbReference>
<evidence type="ECO:0000256" key="3">
    <source>
        <dbReference type="ARBA" id="ARBA00023163"/>
    </source>
</evidence>
<evidence type="ECO:0000256" key="2">
    <source>
        <dbReference type="ARBA" id="ARBA00023125"/>
    </source>
</evidence>
<evidence type="ECO:0000313" key="5">
    <source>
        <dbReference type="EMBL" id="GAK49146.1"/>
    </source>
</evidence>
<keyword evidence="2" id="KW-0238">DNA-binding</keyword>
<evidence type="ECO:0000313" key="6">
    <source>
        <dbReference type="Proteomes" id="UP000030700"/>
    </source>
</evidence>
<protein>
    <submittedName>
        <fullName evidence="5">DeoR-family transcriptional regulator</fullName>
    </submittedName>
</protein>
<dbReference type="AlphaFoldDB" id="A0A0S6VPW4"/>
<sequence>MVNRRKEILDYILKHGFASADELALHLQVSPITIRRDMAMLEKDEHIRRIHGGAIPGGELDFETDISSRLQLNAKEKQDIAQFAASLIQPGDKLFLDTGSTCYYLAKAMPERLEITVITQAIDNILALKMKRGVQVICLGGVLDAMLNAFIGPLAENQLESFFADKAFLGAGAIDPQKGCLDDNVTEQRIKVRMNQHAHASYMLLDSSKFGRRTLHQSIPIANIQSIITTTAAATSNEHHIRLLQEQGKRIYIADARENDIPTELSLKNKNDYI</sequence>
<dbReference type="Proteomes" id="UP000030700">
    <property type="component" value="Unassembled WGS sequence"/>
</dbReference>
<dbReference type="EMBL" id="DF820455">
    <property type="protein sequence ID" value="GAK49146.1"/>
    <property type="molecule type" value="Genomic_DNA"/>
</dbReference>
<dbReference type="Gene3D" id="1.10.10.10">
    <property type="entry name" value="Winged helix-like DNA-binding domain superfamily/Winged helix DNA-binding domain"/>
    <property type="match status" value="1"/>
</dbReference>
<dbReference type="GO" id="GO:0003700">
    <property type="term" value="F:DNA-binding transcription factor activity"/>
    <property type="evidence" value="ECO:0007669"/>
    <property type="project" value="InterPro"/>
</dbReference>
<dbReference type="Pfam" id="PF08220">
    <property type="entry name" value="HTH_DeoR"/>
    <property type="match status" value="1"/>
</dbReference>